<dbReference type="Proteomes" id="UP000231632">
    <property type="component" value="Unassembled WGS sequence"/>
</dbReference>
<dbReference type="InterPro" id="IPR051398">
    <property type="entry name" value="Polysacch_Deacetylase"/>
</dbReference>
<evidence type="ECO:0000256" key="2">
    <source>
        <dbReference type="ARBA" id="ARBA00022729"/>
    </source>
</evidence>
<dbReference type="AlphaFoldDB" id="A0A1L8CKB5"/>
<dbReference type="InterPro" id="IPR011330">
    <property type="entry name" value="Glyco_hydro/deAcase_b/a-brl"/>
</dbReference>
<dbReference type="GO" id="GO:0016810">
    <property type="term" value="F:hydrolase activity, acting on carbon-nitrogen (but not peptide) bonds"/>
    <property type="evidence" value="ECO:0007669"/>
    <property type="project" value="InterPro"/>
</dbReference>
<dbReference type="InterPro" id="IPR002509">
    <property type="entry name" value="NODB_dom"/>
</dbReference>
<dbReference type="EMBL" id="BDFD01000002">
    <property type="protein sequence ID" value="GAV19341.1"/>
    <property type="molecule type" value="Genomic_DNA"/>
</dbReference>
<protein>
    <submittedName>
        <fullName evidence="5">Biofilm PGA synthesis lipoprotein PgaB</fullName>
    </submittedName>
</protein>
<name>A0A1L8CKB5_9PROT</name>
<accession>A0A1L8CKB5</accession>
<keyword evidence="2" id="KW-0732">Signal</keyword>
<dbReference type="Gene3D" id="3.20.20.370">
    <property type="entry name" value="Glycoside hydrolase/deacetylase"/>
    <property type="match status" value="1"/>
</dbReference>
<dbReference type="SUPFAM" id="SSF88713">
    <property type="entry name" value="Glycoside hydrolase/deacetylase"/>
    <property type="match status" value="1"/>
</dbReference>
<evidence type="ECO:0000313" key="6">
    <source>
        <dbReference type="Proteomes" id="UP000231632"/>
    </source>
</evidence>
<dbReference type="CDD" id="cd10973">
    <property type="entry name" value="CE4_DAC_u4_5s"/>
    <property type="match status" value="1"/>
</dbReference>
<dbReference type="PANTHER" id="PTHR34216">
    <property type="match status" value="1"/>
</dbReference>
<dbReference type="GO" id="GO:0005576">
    <property type="term" value="C:extracellular region"/>
    <property type="evidence" value="ECO:0007669"/>
    <property type="project" value="UniProtKB-SubCell"/>
</dbReference>
<comment type="subcellular location">
    <subcellularLocation>
        <location evidence="1">Secreted</location>
    </subcellularLocation>
</comment>
<sequence length="357" mass="41000">MRFKLLIPVLFLICLFWLKPLQAAEHAVVLLYHHVGEDTPAITSVTPDRFAEHLNYLHKHGFHILPLDELTRKLANRQPLPEKSIAITFDDGYRSVLEHAVPLLKKRNWPFAVFVNPQAIDHRFGAYMNWDELRQVKRAGGAIVNHTMRHDHLVRHLFGESDSAWRERVKADISKAQQRIETETGAAPRLFAYPYGEFDPALKKLLQDMGYTAFAQQSGAVGYLSDPQALPRFPVMGTYAVKELFQQRVNSRPLPLTVLTGDENVLPADQRRPVLALQLGNGDFDKHALNCYLAGKPMHINWLDREKDIFEIQADQPLAAGRSKYTCTVQAKDNHHSYYWYSHLWMLPYSDGSWPKE</sequence>
<proteinExistence type="predicted"/>
<keyword evidence="6" id="KW-1185">Reference proteome</keyword>
<gene>
    <name evidence="5" type="ORF">MMIC_P0275</name>
</gene>
<dbReference type="RefSeq" id="WP_083530380.1">
    <property type="nucleotide sequence ID" value="NZ_BDFD01000002.1"/>
</dbReference>
<feature type="domain" description="NodB homology" evidence="4">
    <location>
        <begin position="83"/>
        <end position="228"/>
    </location>
</feature>
<dbReference type="InterPro" id="IPR007110">
    <property type="entry name" value="Ig-like_dom"/>
</dbReference>
<comment type="caution">
    <text evidence="5">The sequence shown here is derived from an EMBL/GenBank/DDBJ whole genome shotgun (WGS) entry which is preliminary data.</text>
</comment>
<evidence type="ECO:0000313" key="5">
    <source>
        <dbReference type="EMBL" id="GAV19341.1"/>
    </source>
</evidence>
<evidence type="ECO:0000256" key="1">
    <source>
        <dbReference type="ARBA" id="ARBA00004613"/>
    </source>
</evidence>
<dbReference type="PANTHER" id="PTHR34216:SF3">
    <property type="entry name" value="POLY-BETA-1,6-N-ACETYL-D-GLUCOSAMINE N-DEACETYLASE"/>
    <property type="match status" value="1"/>
</dbReference>
<dbReference type="PROSITE" id="PS51677">
    <property type="entry name" value="NODB"/>
    <property type="match status" value="1"/>
</dbReference>
<reference evidence="5 6" key="1">
    <citation type="journal article" date="2017" name="Arch. Microbiol.">
        <title>Mariprofundus micogutta sp. nov., a novel iron-oxidizing zetaproteobacterium isolated from a deep-sea hydrothermal field at the Bayonnaise knoll of the Izu-Ogasawara arc, and a description of Mariprofundales ord. nov. and Zetaproteobacteria classis nov.</title>
        <authorList>
            <person name="Makita H."/>
            <person name="Tanaka E."/>
            <person name="Mitsunobu S."/>
            <person name="Miyazaki M."/>
            <person name="Nunoura T."/>
            <person name="Uematsu K."/>
            <person name="Takaki Y."/>
            <person name="Nishi S."/>
            <person name="Shimamura S."/>
            <person name="Takai K."/>
        </authorList>
    </citation>
    <scope>NUCLEOTIDE SEQUENCE [LARGE SCALE GENOMIC DNA]</scope>
    <source>
        <strain evidence="5 6">ET2</strain>
    </source>
</reference>
<organism evidence="5 6">
    <name type="scientific">Mariprofundus micogutta</name>
    <dbReference type="NCBI Taxonomy" id="1921010"/>
    <lineage>
        <taxon>Bacteria</taxon>
        <taxon>Pseudomonadati</taxon>
        <taxon>Pseudomonadota</taxon>
        <taxon>Candidatius Mariprofundia</taxon>
        <taxon>Mariprofundales</taxon>
        <taxon>Mariprofundaceae</taxon>
        <taxon>Mariprofundus</taxon>
    </lineage>
</organism>
<dbReference type="PROSITE" id="PS50835">
    <property type="entry name" value="IG_LIKE"/>
    <property type="match status" value="1"/>
</dbReference>
<dbReference type="GO" id="GO:0005975">
    <property type="term" value="P:carbohydrate metabolic process"/>
    <property type="evidence" value="ECO:0007669"/>
    <property type="project" value="InterPro"/>
</dbReference>
<dbReference type="OrthoDB" id="2795102at2"/>
<evidence type="ECO:0000259" key="4">
    <source>
        <dbReference type="PROSITE" id="PS51677"/>
    </source>
</evidence>
<dbReference type="STRING" id="1921010.MMIC_P0275"/>
<keyword evidence="5" id="KW-0449">Lipoprotein</keyword>
<evidence type="ECO:0000259" key="3">
    <source>
        <dbReference type="PROSITE" id="PS50835"/>
    </source>
</evidence>
<feature type="domain" description="Ig-like" evidence="3">
    <location>
        <begin position="267"/>
        <end position="330"/>
    </location>
</feature>
<dbReference type="Pfam" id="PF01522">
    <property type="entry name" value="Polysacc_deac_1"/>
    <property type="match status" value="1"/>
</dbReference>